<reference evidence="2" key="1">
    <citation type="submission" date="2023-11" db="EMBL/GenBank/DDBJ databases">
        <title>MicrobeMod: A computational toolkit for identifying prokaryotic methylation and restriction-modification with nanopore sequencing.</title>
        <authorList>
            <person name="Crits-Christoph A."/>
            <person name="Kang S.C."/>
            <person name="Lee H."/>
            <person name="Ostrov N."/>
        </authorList>
    </citation>
    <scope>NUCLEOTIDE SEQUENCE</scope>
    <source>
        <strain evidence="2">ATCC 51242</strain>
    </source>
</reference>
<feature type="region of interest" description="Disordered" evidence="1">
    <location>
        <begin position="1"/>
        <end position="23"/>
    </location>
</feature>
<protein>
    <submittedName>
        <fullName evidence="2">Three component ABC system middle component</fullName>
    </submittedName>
</protein>
<evidence type="ECO:0000313" key="2">
    <source>
        <dbReference type="EMBL" id="MDX5895200.1"/>
    </source>
</evidence>
<dbReference type="Proteomes" id="UP001281130">
    <property type="component" value="Unassembled WGS sequence"/>
</dbReference>
<evidence type="ECO:0000256" key="1">
    <source>
        <dbReference type="SAM" id="MobiDB-lite"/>
    </source>
</evidence>
<dbReference type="InterPro" id="IPR045390">
    <property type="entry name" value="ABC-3C_MC3"/>
</dbReference>
<evidence type="ECO:0000313" key="3">
    <source>
        <dbReference type="Proteomes" id="UP001281130"/>
    </source>
</evidence>
<organism evidence="2 3">
    <name type="scientific">Rubrobacter radiotolerans</name>
    <name type="common">Arthrobacter radiotolerans</name>
    <dbReference type="NCBI Taxonomy" id="42256"/>
    <lineage>
        <taxon>Bacteria</taxon>
        <taxon>Bacillati</taxon>
        <taxon>Actinomycetota</taxon>
        <taxon>Rubrobacteria</taxon>
        <taxon>Rubrobacterales</taxon>
        <taxon>Rubrobacteraceae</taxon>
        <taxon>Rubrobacter</taxon>
    </lineage>
</organism>
<dbReference type="AlphaFoldDB" id="A0AB35TD93"/>
<dbReference type="RefSeq" id="WP_233425928.1">
    <property type="nucleotide sequence ID" value="NZ_JAWXXX010000001.1"/>
</dbReference>
<sequence length="182" mass="20755">MAPKFREPPAAHRQRGTTEGFLRPWRERPPETAFLHNPAFCGEICRRAIHAHARRGRGSFPLPLLYLVLPLVLDRRIRDKIRENTRQKMHAWLQDHPELRVGFADHVRASSPTSMEALSYLFCTGAARVDESGIVLSGYAPAPLSKREDDVAHIFRKSTVVGRWFADSGTPESVYMMWGIRP</sequence>
<accession>A0AB35TD93</accession>
<proteinExistence type="predicted"/>
<feature type="compositionally biased region" description="Basic and acidic residues" evidence="1">
    <location>
        <begin position="1"/>
        <end position="10"/>
    </location>
</feature>
<comment type="caution">
    <text evidence="2">The sequence shown here is derived from an EMBL/GenBank/DDBJ whole genome shotgun (WGS) entry which is preliminary data.</text>
</comment>
<name>A0AB35TD93_RUBRA</name>
<gene>
    <name evidence="2" type="ORF">SIL72_14325</name>
</gene>
<dbReference type="Pfam" id="PF20131">
    <property type="entry name" value="MC3"/>
    <property type="match status" value="1"/>
</dbReference>
<dbReference type="EMBL" id="JAWXXX010000001">
    <property type="protein sequence ID" value="MDX5895200.1"/>
    <property type="molecule type" value="Genomic_DNA"/>
</dbReference>